<comment type="similarity">
    <text evidence="4">Belongs to the thioester dehydratase family. FabA subfamily.</text>
</comment>
<dbReference type="PANTHER" id="PTHR30272">
    <property type="entry name" value="3-HYDROXYACYL-[ACYL-CARRIER-PROTEIN] DEHYDRATASE"/>
    <property type="match status" value="1"/>
</dbReference>
<evidence type="ECO:0000256" key="3">
    <source>
        <dbReference type="ARBA" id="ARBA00005194"/>
    </source>
</evidence>
<evidence type="ECO:0000256" key="4">
    <source>
        <dbReference type="ARBA" id="ARBA00006714"/>
    </source>
</evidence>
<dbReference type="SUPFAM" id="SSF54637">
    <property type="entry name" value="Thioesterase/thiol ester dehydrase-isomerase"/>
    <property type="match status" value="1"/>
</dbReference>
<evidence type="ECO:0000256" key="6">
    <source>
        <dbReference type="ARBA" id="ARBA00012677"/>
    </source>
</evidence>
<keyword evidence="14" id="KW-0456">Lyase</keyword>
<keyword evidence="8" id="KW-0963">Cytoplasm</keyword>
<evidence type="ECO:0000256" key="10">
    <source>
        <dbReference type="ARBA" id="ARBA00022832"/>
    </source>
</evidence>
<evidence type="ECO:0000256" key="1">
    <source>
        <dbReference type="ARBA" id="ARBA00001055"/>
    </source>
</evidence>
<dbReference type="Pfam" id="PF07977">
    <property type="entry name" value="FabA"/>
    <property type="match status" value="1"/>
</dbReference>
<comment type="pathway">
    <text evidence="3">Lipid metabolism; fatty acid biosynthesis.</text>
</comment>
<keyword evidence="12" id="KW-0275">Fatty acid biosynthesis</keyword>
<comment type="subunit">
    <text evidence="5">Homodimer.</text>
</comment>
<comment type="catalytic activity">
    <reaction evidence="1">
        <text>a (3R)-hydroxyacyl-[ACP] = a (2E)-enoyl-[ACP] + H2O</text>
        <dbReference type="Rhea" id="RHEA:13097"/>
        <dbReference type="Rhea" id="RHEA-COMP:9925"/>
        <dbReference type="Rhea" id="RHEA-COMP:9945"/>
        <dbReference type="ChEBI" id="CHEBI:15377"/>
        <dbReference type="ChEBI" id="CHEBI:78784"/>
        <dbReference type="ChEBI" id="CHEBI:78827"/>
        <dbReference type="EC" id="4.2.1.59"/>
    </reaction>
</comment>
<evidence type="ECO:0000256" key="17">
    <source>
        <dbReference type="ARBA" id="ARBA00032821"/>
    </source>
</evidence>
<evidence type="ECO:0000256" key="13">
    <source>
        <dbReference type="ARBA" id="ARBA00023235"/>
    </source>
</evidence>
<evidence type="ECO:0000256" key="11">
    <source>
        <dbReference type="ARBA" id="ARBA00023098"/>
    </source>
</evidence>
<keyword evidence="11" id="KW-0443">Lipid metabolism</keyword>
<evidence type="ECO:0000256" key="8">
    <source>
        <dbReference type="ARBA" id="ARBA00022490"/>
    </source>
</evidence>
<evidence type="ECO:0000256" key="5">
    <source>
        <dbReference type="ARBA" id="ARBA00011738"/>
    </source>
</evidence>
<sequence length="181" mass="20621">MEKKQSYNKQDLLKISDGSMFGKKNGKLPQEPMLMVDRIIKISQKGGKFGKGIIKAELDIDPDKWFFKCHFKNDPVMPGCLGLDGFWQLIGFFLSWAGGKGRGRALGVKELKFKGQVRPYHKKILYQIDIKKIISKPTFMAWGDAVLKVKNNTIYFAKDLQVGLFEKLVWDSGMDPSLDPF</sequence>
<dbReference type="NCBIfam" id="TIGR01749">
    <property type="entry name" value="fabA"/>
    <property type="match status" value="1"/>
</dbReference>
<dbReference type="GO" id="GO:0019171">
    <property type="term" value="F:(3R)-hydroxyacyl-[acyl-carrier-protein] dehydratase activity"/>
    <property type="evidence" value="ECO:0007669"/>
    <property type="project" value="UniProtKB-EC"/>
</dbReference>
<keyword evidence="9" id="KW-0444">Lipid biosynthesis</keyword>
<organism evidence="18">
    <name type="scientific">marine metagenome</name>
    <dbReference type="NCBI Taxonomy" id="408172"/>
    <lineage>
        <taxon>unclassified sequences</taxon>
        <taxon>metagenomes</taxon>
        <taxon>ecological metagenomes</taxon>
    </lineage>
</organism>
<evidence type="ECO:0000313" key="18">
    <source>
        <dbReference type="EMBL" id="SVB96335.1"/>
    </source>
</evidence>
<dbReference type="UniPathway" id="UPA00094"/>
<dbReference type="AlphaFoldDB" id="A0A382IAF6"/>
<gene>
    <name evidence="18" type="ORF">METZ01_LOCUS249189</name>
</gene>
<dbReference type="GO" id="GO:0006633">
    <property type="term" value="P:fatty acid biosynthetic process"/>
    <property type="evidence" value="ECO:0007669"/>
    <property type="project" value="UniProtKB-UniPathway"/>
</dbReference>
<evidence type="ECO:0000256" key="16">
    <source>
        <dbReference type="ARBA" id="ARBA00032302"/>
    </source>
</evidence>
<accession>A0A382IAF6</accession>
<dbReference type="InterPro" id="IPR010083">
    <property type="entry name" value="FabA"/>
</dbReference>
<dbReference type="NCBIfam" id="NF003509">
    <property type="entry name" value="PRK05174.1"/>
    <property type="match status" value="1"/>
</dbReference>
<dbReference type="EMBL" id="UINC01066041">
    <property type="protein sequence ID" value="SVB96335.1"/>
    <property type="molecule type" value="Genomic_DNA"/>
</dbReference>
<comment type="subcellular location">
    <subcellularLocation>
        <location evidence="2">Cytoplasm</location>
    </subcellularLocation>
</comment>
<dbReference type="InterPro" id="IPR029069">
    <property type="entry name" value="HotDog_dom_sf"/>
</dbReference>
<evidence type="ECO:0000256" key="12">
    <source>
        <dbReference type="ARBA" id="ARBA00023160"/>
    </source>
</evidence>
<dbReference type="InterPro" id="IPR013114">
    <property type="entry name" value="FabA_FabZ"/>
</dbReference>
<name>A0A382IAF6_9ZZZZ</name>
<evidence type="ECO:0000256" key="7">
    <source>
        <dbReference type="ARBA" id="ARBA00017810"/>
    </source>
</evidence>
<proteinExistence type="inferred from homology"/>
<evidence type="ECO:0000256" key="15">
    <source>
        <dbReference type="ARBA" id="ARBA00031656"/>
    </source>
</evidence>
<evidence type="ECO:0000256" key="14">
    <source>
        <dbReference type="ARBA" id="ARBA00023239"/>
    </source>
</evidence>
<protein>
    <recommendedName>
        <fullName evidence="7">3-hydroxydecanoyl-[acyl-carrier-protein] dehydratase</fullName>
        <ecNumber evidence="6">5.3.3.14</ecNumber>
    </recommendedName>
    <alternativeName>
        <fullName evidence="16">3-hydroxyacyl-[acyl-carrier-protein] dehydratase FabA</fullName>
    </alternativeName>
    <alternativeName>
        <fullName evidence="17">Beta-hydroxydecanoyl thioester dehydrase</fullName>
    </alternativeName>
    <alternativeName>
        <fullName evidence="15">Trans-2-decenoyl-[acyl-carrier-protein] isomerase</fullName>
    </alternativeName>
</protein>
<dbReference type="PANTHER" id="PTHR30272:SF8">
    <property type="entry name" value="3-HYDROXYDECANOYL-[ACYL-CARRIER-PROTEIN] DEHYDRATASE"/>
    <property type="match status" value="1"/>
</dbReference>
<evidence type="ECO:0000256" key="2">
    <source>
        <dbReference type="ARBA" id="ARBA00004496"/>
    </source>
</evidence>
<dbReference type="EC" id="5.3.3.14" evidence="6"/>
<dbReference type="GO" id="GO:0034017">
    <property type="term" value="F:trans-2-decenoyl-acyl-carrier-protein isomerase activity"/>
    <property type="evidence" value="ECO:0007669"/>
    <property type="project" value="UniProtKB-EC"/>
</dbReference>
<evidence type="ECO:0000256" key="9">
    <source>
        <dbReference type="ARBA" id="ARBA00022516"/>
    </source>
</evidence>
<keyword evidence="10" id="KW-0276">Fatty acid metabolism</keyword>
<dbReference type="Gene3D" id="3.10.129.10">
    <property type="entry name" value="Hotdog Thioesterase"/>
    <property type="match status" value="1"/>
</dbReference>
<reference evidence="18" key="1">
    <citation type="submission" date="2018-05" db="EMBL/GenBank/DDBJ databases">
        <authorList>
            <person name="Lanie J.A."/>
            <person name="Ng W.-L."/>
            <person name="Kazmierczak K.M."/>
            <person name="Andrzejewski T.M."/>
            <person name="Davidsen T.M."/>
            <person name="Wayne K.J."/>
            <person name="Tettelin H."/>
            <person name="Glass J.I."/>
            <person name="Rusch D."/>
            <person name="Podicherti R."/>
            <person name="Tsui H.-C.T."/>
            <person name="Winkler M.E."/>
        </authorList>
    </citation>
    <scope>NUCLEOTIDE SEQUENCE</scope>
</reference>
<dbReference type="GO" id="GO:0005737">
    <property type="term" value="C:cytoplasm"/>
    <property type="evidence" value="ECO:0007669"/>
    <property type="project" value="UniProtKB-SubCell"/>
</dbReference>
<keyword evidence="13" id="KW-0413">Isomerase</keyword>